<sequence>MARLAWSRESAHPPTEGLGKPSKVWTGSPPQRRVTRSQSRELDESRLHRRESGEVDDEQTLLGDSGRPQWGEPSKGRVSGKGLDVIEESPPQSAQTPPHPRYEAQIIPESPEDEVNISGTTALASEPDDNFKHDLMIEALPDLERAAKNVLDLLVPASEDPVSIVNAAKKLGDPTSTQSRRLKRSTDNMDREAEHFGHHTYVNVDRVSRLLLSALTEKNDGLESDWRPSPVLHRANCARFALEILLAKPGPTLPKSGPRSSPKQAIWNAEGQFPLPFMTNLASGDEGNSIGKSFLEKDTFKLALEIRTQYLIMQLEEHQSDVEFDPLAILIQGFFLEVPEDYPEDAEPRVRGFNLDAFRGPDGELPSTYRNDVEERFNDMRLLLEEDDTFDIEVFKGAYRWHRFLLRAVQWIRKRNDEISNDATAQRSAEDVKERFFAKPKSRHSLGSTLGFSSPSSQRFGGRLSTVERLTSTPLNTRRILQPSSRMKDPASAQKTAAPSATPSATHSTTPSATPPATQNNLVGSPRPVVPERSDRMSAPPSAVKSTSRTLPDVTEPERITQSAAPETRGPVSETVTHAPKEQKPASRTSEPARAPERRKSFKPSLLNQTHIKRMAELQRQLRASTGSSDPRRSDLVRSNPPEAREQASSGRGQAVPASAQQSNASSSTQPLETHTTFDASRTLVNDDTEVIDNSGVNDDTWENEETEIFVNDETLDISAHTESHVERSHSPPMSRSVSRPRQEPASTQAPPRTDNDLSLPSSQEVWNMAQNLVRPSMGAPSSSRLAFIDRQENAVRISPVSQGDPGSTKRKRGRPPKRRRPSTESDRSSSDDGFDTDDREVATERRRAEKPAQPPQKRARTNNDEDEDQDRPVSRESAESTEVAQAAPHRDEVEQTPPPPVVISAAARRRTPQAARGRKANGWSSAEDARLIRLIEQYSTSWVKIESENSIQPELPGEARFEKGQVNIKDRARNLKIKFYREGLPIPKNFAYVTMKKTDYMRLEANGIDLSRAE</sequence>
<feature type="region of interest" description="Disordered" evidence="1">
    <location>
        <begin position="1"/>
        <end position="101"/>
    </location>
</feature>
<feature type="compositionally biased region" description="Basic residues" evidence="1">
    <location>
        <begin position="908"/>
        <end position="920"/>
    </location>
</feature>
<evidence type="ECO:0000256" key="1">
    <source>
        <dbReference type="SAM" id="MobiDB-lite"/>
    </source>
</evidence>
<feature type="compositionally biased region" description="Basic and acidic residues" evidence="1">
    <location>
        <begin position="720"/>
        <end position="730"/>
    </location>
</feature>
<feature type="compositionally biased region" description="Basic and acidic residues" evidence="1">
    <location>
        <begin position="822"/>
        <end position="831"/>
    </location>
</feature>
<feature type="compositionally biased region" description="Low complexity" evidence="1">
    <location>
        <begin position="490"/>
        <end position="518"/>
    </location>
</feature>
<feature type="region of interest" description="Disordered" evidence="1">
    <location>
        <begin position="443"/>
        <end position="610"/>
    </location>
</feature>
<feature type="compositionally biased region" description="Low complexity" evidence="1">
    <location>
        <begin position="654"/>
        <end position="670"/>
    </location>
</feature>
<dbReference type="PANTHER" id="PTHR24216:SF8">
    <property type="entry name" value="PAXILLIN, ISOFORM F"/>
    <property type="match status" value="1"/>
</dbReference>
<feature type="compositionally biased region" description="Basic and acidic residues" evidence="1">
    <location>
        <begin position="38"/>
        <end position="53"/>
    </location>
</feature>
<organism evidence="2 3">
    <name type="scientific">Aspergillus ellipticus CBS 707.79</name>
    <dbReference type="NCBI Taxonomy" id="1448320"/>
    <lineage>
        <taxon>Eukaryota</taxon>
        <taxon>Fungi</taxon>
        <taxon>Dikarya</taxon>
        <taxon>Ascomycota</taxon>
        <taxon>Pezizomycotina</taxon>
        <taxon>Eurotiomycetes</taxon>
        <taxon>Eurotiomycetidae</taxon>
        <taxon>Eurotiales</taxon>
        <taxon>Aspergillaceae</taxon>
        <taxon>Aspergillus</taxon>
        <taxon>Aspergillus subgen. Circumdati</taxon>
    </lineage>
</organism>
<dbReference type="Proteomes" id="UP000247810">
    <property type="component" value="Unassembled WGS sequence"/>
</dbReference>
<protein>
    <recommendedName>
        <fullName evidence="4">Myb-like domain-containing protein</fullName>
    </recommendedName>
</protein>
<feature type="compositionally biased region" description="Basic and acidic residues" evidence="1">
    <location>
        <begin position="840"/>
        <end position="851"/>
    </location>
</feature>
<proteinExistence type="predicted"/>
<evidence type="ECO:0000313" key="3">
    <source>
        <dbReference type="Proteomes" id="UP000247810"/>
    </source>
</evidence>
<dbReference type="Gene3D" id="1.10.10.60">
    <property type="entry name" value="Homeodomain-like"/>
    <property type="match status" value="1"/>
</dbReference>
<dbReference type="AlphaFoldDB" id="A0A319DJ46"/>
<gene>
    <name evidence="2" type="ORF">BO71DRAFT_441242</name>
</gene>
<feature type="compositionally biased region" description="Polar residues" evidence="1">
    <location>
        <begin position="445"/>
        <end position="459"/>
    </location>
</feature>
<evidence type="ECO:0000313" key="2">
    <source>
        <dbReference type="EMBL" id="PYH94087.1"/>
    </source>
</evidence>
<dbReference type="PANTHER" id="PTHR24216">
    <property type="entry name" value="PAXILLIN-RELATED"/>
    <property type="match status" value="1"/>
</dbReference>
<feature type="compositionally biased region" description="Low complexity" evidence="1">
    <location>
        <begin position="731"/>
        <end position="740"/>
    </location>
</feature>
<dbReference type="VEuPathDB" id="FungiDB:BO71DRAFT_441242"/>
<feature type="compositionally biased region" description="Polar residues" evidence="1">
    <location>
        <begin position="745"/>
        <end position="771"/>
    </location>
</feature>
<dbReference type="OrthoDB" id="5398572at2759"/>
<keyword evidence="3" id="KW-1185">Reference proteome</keyword>
<dbReference type="EMBL" id="KZ825879">
    <property type="protein sequence ID" value="PYH94087.1"/>
    <property type="molecule type" value="Genomic_DNA"/>
</dbReference>
<accession>A0A319DJ46</accession>
<name>A0A319DJ46_9EURO</name>
<feature type="region of interest" description="Disordered" evidence="1">
    <location>
        <begin position="905"/>
        <end position="924"/>
    </location>
</feature>
<dbReference type="STRING" id="1448320.A0A319DJ46"/>
<feature type="compositionally biased region" description="Polar residues" evidence="1">
    <location>
        <begin position="671"/>
        <end position="686"/>
    </location>
</feature>
<evidence type="ECO:0008006" key="4">
    <source>
        <dbReference type="Google" id="ProtNLM"/>
    </source>
</evidence>
<feature type="region of interest" description="Disordered" evidence="1">
    <location>
        <begin position="622"/>
        <end position="900"/>
    </location>
</feature>
<reference evidence="2 3" key="1">
    <citation type="submission" date="2018-02" db="EMBL/GenBank/DDBJ databases">
        <title>The genomes of Aspergillus section Nigri reveals drivers in fungal speciation.</title>
        <authorList>
            <consortium name="DOE Joint Genome Institute"/>
            <person name="Vesth T.C."/>
            <person name="Nybo J."/>
            <person name="Theobald S."/>
            <person name="Brandl J."/>
            <person name="Frisvad J.C."/>
            <person name="Nielsen K.F."/>
            <person name="Lyhne E.K."/>
            <person name="Kogle M.E."/>
            <person name="Kuo A."/>
            <person name="Riley R."/>
            <person name="Clum A."/>
            <person name="Nolan M."/>
            <person name="Lipzen A."/>
            <person name="Salamov A."/>
            <person name="Henrissat B."/>
            <person name="Wiebenga A."/>
            <person name="De vries R.P."/>
            <person name="Grigoriev I.V."/>
            <person name="Mortensen U.H."/>
            <person name="Andersen M.R."/>
            <person name="Baker S.E."/>
        </authorList>
    </citation>
    <scope>NUCLEOTIDE SEQUENCE [LARGE SCALE GENOMIC DNA]</scope>
    <source>
        <strain evidence="2 3">CBS 707.79</strain>
    </source>
</reference>
<feature type="compositionally biased region" description="Basic residues" evidence="1">
    <location>
        <begin position="809"/>
        <end position="821"/>
    </location>
</feature>